<keyword evidence="1" id="KW-0472">Membrane</keyword>
<keyword evidence="1" id="KW-0812">Transmembrane</keyword>
<evidence type="ECO:0000256" key="1">
    <source>
        <dbReference type="SAM" id="Phobius"/>
    </source>
</evidence>
<feature type="transmembrane region" description="Helical" evidence="1">
    <location>
        <begin position="74"/>
        <end position="93"/>
    </location>
</feature>
<dbReference type="EMBL" id="BMAW01032472">
    <property type="protein sequence ID" value="GFU25686.1"/>
    <property type="molecule type" value="Genomic_DNA"/>
</dbReference>
<proteinExistence type="predicted"/>
<protein>
    <submittedName>
        <fullName evidence="2">Integrase catalytic domain-containing protein</fullName>
    </submittedName>
</protein>
<gene>
    <name evidence="2" type="primary">AVEN_229167_1</name>
    <name evidence="2" type="ORF">NPIL_258571</name>
</gene>
<accession>A0A8X6UL77</accession>
<dbReference type="OrthoDB" id="6429852at2759"/>
<dbReference type="Proteomes" id="UP000887013">
    <property type="component" value="Unassembled WGS sequence"/>
</dbReference>
<keyword evidence="1" id="KW-1133">Transmembrane helix</keyword>
<name>A0A8X6UL77_NEPPI</name>
<evidence type="ECO:0000313" key="3">
    <source>
        <dbReference type="Proteomes" id="UP000887013"/>
    </source>
</evidence>
<evidence type="ECO:0000313" key="2">
    <source>
        <dbReference type="EMBL" id="GFU25686.1"/>
    </source>
</evidence>
<keyword evidence="3" id="KW-1185">Reference proteome</keyword>
<reference evidence="2" key="1">
    <citation type="submission" date="2020-08" db="EMBL/GenBank/DDBJ databases">
        <title>Multicomponent nature underlies the extraordinary mechanical properties of spider dragline silk.</title>
        <authorList>
            <person name="Kono N."/>
            <person name="Nakamura H."/>
            <person name="Mori M."/>
            <person name="Yoshida Y."/>
            <person name="Ohtoshi R."/>
            <person name="Malay A.D."/>
            <person name="Moran D.A.P."/>
            <person name="Tomita M."/>
            <person name="Numata K."/>
            <person name="Arakawa K."/>
        </authorList>
    </citation>
    <scope>NUCLEOTIDE SEQUENCE</scope>
</reference>
<sequence length="112" mass="12882">MCDRYFSPAAIVFSVLQEEEGEQSKRISKICETSDIHGAVLQISLDKRDRDCLRLIWGKDGDPENLIIYRHCRVIFVVICSPFLLAAVLTYHLDQGPENIRPIARKFESPYI</sequence>
<dbReference type="AlphaFoldDB" id="A0A8X6UL77"/>
<organism evidence="2 3">
    <name type="scientific">Nephila pilipes</name>
    <name type="common">Giant wood spider</name>
    <name type="synonym">Nephila maculata</name>
    <dbReference type="NCBI Taxonomy" id="299642"/>
    <lineage>
        <taxon>Eukaryota</taxon>
        <taxon>Metazoa</taxon>
        <taxon>Ecdysozoa</taxon>
        <taxon>Arthropoda</taxon>
        <taxon>Chelicerata</taxon>
        <taxon>Arachnida</taxon>
        <taxon>Araneae</taxon>
        <taxon>Araneomorphae</taxon>
        <taxon>Entelegynae</taxon>
        <taxon>Araneoidea</taxon>
        <taxon>Nephilidae</taxon>
        <taxon>Nephila</taxon>
    </lineage>
</organism>
<comment type="caution">
    <text evidence="2">The sequence shown here is derived from an EMBL/GenBank/DDBJ whole genome shotgun (WGS) entry which is preliminary data.</text>
</comment>